<dbReference type="Gene3D" id="3.50.50.60">
    <property type="entry name" value="FAD/NAD(P)-binding domain"/>
    <property type="match status" value="1"/>
</dbReference>
<protein>
    <submittedName>
        <fullName evidence="6">Tryptophan 2-halogenase</fullName>
    </submittedName>
</protein>
<keyword evidence="5" id="KW-0503">Monooxygenase</keyword>
<dbReference type="PANTHER" id="PTHR43747">
    <property type="entry name" value="FAD-BINDING PROTEIN"/>
    <property type="match status" value="1"/>
</dbReference>
<dbReference type="Pfam" id="PF04820">
    <property type="entry name" value="Trp_halogenase"/>
    <property type="match status" value="2"/>
</dbReference>
<proteinExistence type="inferred from homology"/>
<evidence type="ECO:0000256" key="2">
    <source>
        <dbReference type="ARBA" id="ARBA00022630"/>
    </source>
</evidence>
<sequence length="575" mass="62595">MAIPEKTTVLVIGGGPAGSYCASALAREGIETVLLEAEKFPRYHVGESMLPSLRHYLRFIEADKKLDAHGFIRKNGALFKLNSKPAAYTDFVGAGGPNGFSFNIIRSQADDLLFRHAGTSGAKIFDGVKVNSIEFVPSGLPRSDDPDCEIPDPGRPVSASWVNKDTGDAGSIKFDYLVDASGRQGLVSTKYWKNRKMNTGAQLQSVATWGYWTGGGIVEKGTSREGCPYFEAIADASGWTWYIPLHNGQWSVGVVMNQKVLADKKRAAGDGKNVYLQTIRETPGLQALLENGELVTELRSASDWSYNATAYSSPYLRVAGDAGCFIDPFFSSGVHLALTGGFSAATTICASIKGQTSEIGAAIWHTKKVSESYTRFLVIVSTALKQINEKDEPVISDFDEKTFERAFKHFRPIIQGTVDVQGKLSQAEVSQALNFCFRAFHQVDSKEKQNLIEKMRSLAISDPDDLSNEKYSAALKELEAVLTPDQLHILQTIRARQMLRPEDMFTVETIGSDVIDGLSVNMVTGQLGLVHPGKAFKVAPSNKDILALLNGEELSESSIGFKTDPGYQNPTAAAH</sequence>
<dbReference type="InterPro" id="IPR006905">
    <property type="entry name" value="Flavin_halogenase"/>
</dbReference>
<evidence type="ECO:0000313" key="6">
    <source>
        <dbReference type="EMBL" id="KFX41553.1"/>
    </source>
</evidence>
<comment type="caution">
    <text evidence="6">The sequence shown here is derived from an EMBL/GenBank/DDBJ whole genome shotgun (WGS) entry which is preliminary data.</text>
</comment>
<evidence type="ECO:0000256" key="4">
    <source>
        <dbReference type="ARBA" id="ARBA00023002"/>
    </source>
</evidence>
<comment type="similarity">
    <text evidence="1">Belongs to the flavin-dependent halogenase family.</text>
</comment>
<dbReference type="GO" id="GO:0004497">
    <property type="term" value="F:monooxygenase activity"/>
    <property type="evidence" value="ECO:0007669"/>
    <property type="project" value="UniProtKB-KW"/>
</dbReference>
<accession>A0A093X8M4</accession>
<dbReference type="EMBL" id="JPOX01000057">
    <property type="protein sequence ID" value="KFX41553.1"/>
    <property type="molecule type" value="Genomic_DNA"/>
</dbReference>
<name>A0A093X8M4_TALMA</name>
<evidence type="ECO:0000256" key="5">
    <source>
        <dbReference type="ARBA" id="ARBA00023033"/>
    </source>
</evidence>
<keyword evidence="3" id="KW-0274">FAD</keyword>
<dbReference type="SUPFAM" id="SSF51905">
    <property type="entry name" value="FAD/NAD(P)-binding domain"/>
    <property type="match status" value="1"/>
</dbReference>
<evidence type="ECO:0000256" key="1">
    <source>
        <dbReference type="ARBA" id="ARBA00005706"/>
    </source>
</evidence>
<keyword evidence="2" id="KW-0285">Flavoprotein</keyword>
<dbReference type="eggNOG" id="ENOG502QW6Y">
    <property type="taxonomic scope" value="Eukaryota"/>
</dbReference>
<dbReference type="InterPro" id="IPR036188">
    <property type="entry name" value="FAD/NAD-bd_sf"/>
</dbReference>
<organism evidence="6">
    <name type="scientific">Talaromyces marneffei PM1</name>
    <dbReference type="NCBI Taxonomy" id="1077442"/>
    <lineage>
        <taxon>Eukaryota</taxon>
        <taxon>Fungi</taxon>
        <taxon>Dikarya</taxon>
        <taxon>Ascomycota</taxon>
        <taxon>Pezizomycotina</taxon>
        <taxon>Eurotiomycetes</taxon>
        <taxon>Eurotiomycetidae</taxon>
        <taxon>Eurotiales</taxon>
        <taxon>Trichocomaceae</taxon>
        <taxon>Talaromyces</taxon>
        <taxon>Talaromyces sect. Talaromyces</taxon>
    </lineage>
</organism>
<gene>
    <name evidence="6" type="ORF">GQ26_0570070</name>
</gene>
<dbReference type="PRINTS" id="PR00420">
    <property type="entry name" value="RNGMNOXGNASE"/>
</dbReference>
<keyword evidence="4" id="KW-0560">Oxidoreductase</keyword>
<dbReference type="InterPro" id="IPR050816">
    <property type="entry name" value="Flavin-dep_Halogenase_NPB"/>
</dbReference>
<dbReference type="PANTHER" id="PTHR43747:SF5">
    <property type="entry name" value="FAD-BINDING DOMAIN-CONTAINING PROTEIN"/>
    <property type="match status" value="1"/>
</dbReference>
<reference evidence="6" key="1">
    <citation type="journal article" date="2014" name="PLoS Genet.">
        <title>Signature Gene Expression Reveals Novel Clues to the Molecular Mechanisms of Dimorphic Transition in Penicillium marneffei.</title>
        <authorList>
            <person name="Yang E."/>
            <person name="Wang G."/>
            <person name="Cai J."/>
            <person name="Woo P.C."/>
            <person name="Lau S.K."/>
            <person name="Yuen K.-Y."/>
            <person name="Chow W.-N."/>
            <person name="Lin X."/>
        </authorList>
    </citation>
    <scope>NUCLEOTIDE SEQUENCE [LARGE SCALE GENOMIC DNA]</scope>
    <source>
        <strain evidence="6">PM1</strain>
    </source>
</reference>
<dbReference type="AlphaFoldDB" id="A0A093X8M4"/>
<dbReference type="HOGENOM" id="CLU_024648_4_2_1"/>
<evidence type="ECO:0000256" key="3">
    <source>
        <dbReference type="ARBA" id="ARBA00022827"/>
    </source>
</evidence>